<dbReference type="eggNOG" id="ENOG502QW0W">
    <property type="taxonomic scope" value="Eukaryota"/>
</dbReference>
<dbReference type="HOGENOM" id="CLU_035063_0_2_1"/>
<dbReference type="AlphaFoldDB" id="Q0CI63"/>
<reference evidence="3" key="1">
    <citation type="submission" date="2005-09" db="EMBL/GenBank/DDBJ databases">
        <title>Annotation of the Aspergillus terreus NIH2624 genome.</title>
        <authorList>
            <person name="Birren B.W."/>
            <person name="Lander E.S."/>
            <person name="Galagan J.E."/>
            <person name="Nusbaum C."/>
            <person name="Devon K."/>
            <person name="Henn M."/>
            <person name="Ma L.-J."/>
            <person name="Jaffe D.B."/>
            <person name="Butler J."/>
            <person name="Alvarez P."/>
            <person name="Gnerre S."/>
            <person name="Grabherr M."/>
            <person name="Kleber M."/>
            <person name="Mauceli E.W."/>
            <person name="Brockman W."/>
            <person name="Rounsley S."/>
            <person name="Young S.K."/>
            <person name="LaButti K."/>
            <person name="Pushparaj V."/>
            <person name="DeCaprio D."/>
            <person name="Crawford M."/>
            <person name="Koehrsen M."/>
            <person name="Engels R."/>
            <person name="Montgomery P."/>
            <person name="Pearson M."/>
            <person name="Howarth C."/>
            <person name="Larson L."/>
            <person name="Luoma S."/>
            <person name="White J."/>
            <person name="Alvarado L."/>
            <person name="Kodira C.D."/>
            <person name="Zeng Q."/>
            <person name="Oleary S."/>
            <person name="Yandava C."/>
            <person name="Denning D.W."/>
            <person name="Nierman W.C."/>
            <person name="Milne T."/>
            <person name="Madden K."/>
        </authorList>
    </citation>
    <scope>NUCLEOTIDE SEQUENCE [LARGE SCALE GENOMIC DNA]</scope>
    <source>
        <strain evidence="3">NIH 2624 / FGSC A1156</strain>
    </source>
</reference>
<dbReference type="GeneID" id="4322064"/>
<sequence length="363" mass="40967">MSSKTIRKDSLQNIPLSYASCSIGCTDDDTLPRKLEAISKAGFTAIELAFPDIVSYASQKLGRQIASDDYTQLVDIAKDIRKLCEEKRLEIMMLQPFSNFEGWQRDSKERADAFKRADGWIAVMRALGTDMLQVGSTDTPLDSLSATRENIITDLRSLADKLAQHNMRLAYENWCWSTHAPTWKDVWSIVKAVDRPNIGLCLDTFQTAGSEWGDPTTSTGRVRDLPEETLNAQFADSMTELARTIPPEKIYLLQISDAYRPSSPIEDRRVDGMWPRARWSFDFRPMPGGGGYLPIVEVGRAVLQTGFRGWFSMEIFDSGPEGKGKKYDMGEYAREAMGTRNYRLDAIAFQRARASFKDLLHEA</sequence>
<dbReference type="PANTHER" id="PTHR12110">
    <property type="entry name" value="HYDROXYPYRUVATE ISOMERASE"/>
    <property type="match status" value="1"/>
</dbReference>
<evidence type="ECO:0000313" key="2">
    <source>
        <dbReference type="EMBL" id="EAU33165.1"/>
    </source>
</evidence>
<evidence type="ECO:0000313" key="3">
    <source>
        <dbReference type="Proteomes" id="UP000007963"/>
    </source>
</evidence>
<dbReference type="VEuPathDB" id="FungiDB:ATEG_06621"/>
<dbReference type="SUPFAM" id="SSF51658">
    <property type="entry name" value="Xylose isomerase-like"/>
    <property type="match status" value="1"/>
</dbReference>
<dbReference type="PANTHER" id="PTHR12110:SF56">
    <property type="entry name" value="DEHYDRATASE, PUTATIVE (AFU_ORTHOLOGUE AFUA_6G08740)-RELATED"/>
    <property type="match status" value="1"/>
</dbReference>
<proteinExistence type="predicted"/>
<dbReference type="OrthoDB" id="5360893at2759"/>
<dbReference type="STRING" id="341663.Q0CI63"/>
<dbReference type="InterPro" id="IPR050312">
    <property type="entry name" value="IolE/XylAMocC-like"/>
</dbReference>
<dbReference type="EMBL" id="CH476602">
    <property type="protein sequence ID" value="EAU33165.1"/>
    <property type="molecule type" value="Genomic_DNA"/>
</dbReference>
<dbReference type="InterPro" id="IPR013022">
    <property type="entry name" value="Xyl_isomerase-like_TIM-brl"/>
</dbReference>
<evidence type="ECO:0000259" key="1">
    <source>
        <dbReference type="Pfam" id="PF01261"/>
    </source>
</evidence>
<name>Q0CI63_ASPTN</name>
<protein>
    <recommendedName>
        <fullName evidence="1">Xylose isomerase-like TIM barrel domain-containing protein</fullName>
    </recommendedName>
</protein>
<dbReference type="Proteomes" id="UP000007963">
    <property type="component" value="Unassembled WGS sequence"/>
</dbReference>
<dbReference type="Gene3D" id="3.20.20.150">
    <property type="entry name" value="Divalent-metal-dependent TIM barrel enzymes"/>
    <property type="match status" value="1"/>
</dbReference>
<dbReference type="RefSeq" id="XP_001215799.1">
    <property type="nucleotide sequence ID" value="XM_001215799.1"/>
</dbReference>
<dbReference type="Pfam" id="PF01261">
    <property type="entry name" value="AP_endonuc_2"/>
    <property type="match status" value="1"/>
</dbReference>
<dbReference type="OMA" id="SNAWRPL"/>
<dbReference type="InterPro" id="IPR036237">
    <property type="entry name" value="Xyl_isomerase-like_sf"/>
</dbReference>
<feature type="domain" description="Xylose isomerase-like TIM barrel" evidence="1">
    <location>
        <begin position="35"/>
        <end position="323"/>
    </location>
</feature>
<gene>
    <name evidence="2" type="ORF">ATEG_06621</name>
</gene>
<accession>Q0CI63</accession>
<organism evidence="2 3">
    <name type="scientific">Aspergillus terreus (strain NIH 2624 / FGSC A1156)</name>
    <dbReference type="NCBI Taxonomy" id="341663"/>
    <lineage>
        <taxon>Eukaryota</taxon>
        <taxon>Fungi</taxon>
        <taxon>Dikarya</taxon>
        <taxon>Ascomycota</taxon>
        <taxon>Pezizomycotina</taxon>
        <taxon>Eurotiomycetes</taxon>
        <taxon>Eurotiomycetidae</taxon>
        <taxon>Eurotiales</taxon>
        <taxon>Aspergillaceae</taxon>
        <taxon>Aspergillus</taxon>
        <taxon>Aspergillus subgen. Circumdati</taxon>
    </lineage>
</organism>